<dbReference type="EMBL" id="JBJQOH010000008">
    <property type="protein sequence ID" value="KAL3675849.1"/>
    <property type="molecule type" value="Genomic_DNA"/>
</dbReference>
<dbReference type="SMART" id="SM00513">
    <property type="entry name" value="SAP"/>
    <property type="match status" value="1"/>
</dbReference>
<evidence type="ECO:0000313" key="4">
    <source>
        <dbReference type="Proteomes" id="UP001633002"/>
    </source>
</evidence>
<dbReference type="SUPFAM" id="SSF68906">
    <property type="entry name" value="SAP domain"/>
    <property type="match status" value="1"/>
</dbReference>
<feature type="region of interest" description="Disordered" evidence="1">
    <location>
        <begin position="1"/>
        <end position="27"/>
    </location>
</feature>
<dbReference type="AlphaFoldDB" id="A0ABD3GDJ4"/>
<dbReference type="Proteomes" id="UP001633002">
    <property type="component" value="Unassembled WGS sequence"/>
</dbReference>
<organism evidence="3 4">
    <name type="scientific">Riccia sorocarpa</name>
    <dbReference type="NCBI Taxonomy" id="122646"/>
    <lineage>
        <taxon>Eukaryota</taxon>
        <taxon>Viridiplantae</taxon>
        <taxon>Streptophyta</taxon>
        <taxon>Embryophyta</taxon>
        <taxon>Marchantiophyta</taxon>
        <taxon>Marchantiopsida</taxon>
        <taxon>Marchantiidae</taxon>
        <taxon>Marchantiales</taxon>
        <taxon>Ricciaceae</taxon>
        <taxon>Riccia</taxon>
    </lineage>
</organism>
<evidence type="ECO:0000256" key="1">
    <source>
        <dbReference type="SAM" id="MobiDB-lite"/>
    </source>
</evidence>
<feature type="domain" description="SAP" evidence="2">
    <location>
        <begin position="282"/>
        <end position="316"/>
    </location>
</feature>
<proteinExistence type="predicted"/>
<feature type="region of interest" description="Disordered" evidence="1">
    <location>
        <begin position="75"/>
        <end position="110"/>
    </location>
</feature>
<name>A0ABD3GDJ4_9MARC</name>
<feature type="compositionally biased region" description="Acidic residues" evidence="1">
    <location>
        <begin position="93"/>
        <end position="110"/>
    </location>
</feature>
<dbReference type="PANTHER" id="PTHR31751:SF7">
    <property type="entry name" value="THAP-TYPE DOMAIN-CONTAINING PROTEIN"/>
    <property type="match status" value="1"/>
</dbReference>
<gene>
    <name evidence="3" type="ORF">R1sor_025797</name>
</gene>
<protein>
    <recommendedName>
        <fullName evidence="2">SAP domain-containing protein</fullName>
    </recommendedName>
</protein>
<keyword evidence="4" id="KW-1185">Reference proteome</keyword>
<evidence type="ECO:0000259" key="2">
    <source>
        <dbReference type="SMART" id="SM00513"/>
    </source>
</evidence>
<dbReference type="PANTHER" id="PTHR31751">
    <property type="entry name" value="SI:CH211-108C17.2-RELATED-RELATED"/>
    <property type="match status" value="1"/>
</dbReference>
<dbReference type="InterPro" id="IPR003034">
    <property type="entry name" value="SAP_dom"/>
</dbReference>
<sequence>MPPRRKYPSDLINYHKRHKPDSPHSLRLPEDRIDRFVEIREGLCMSVADTLRFVIDAAESAVERAIADRRERVVTAPAEVEPLQTNDPNPDNSSEDPDYSSEDSGSELESDVDCDILAELGVELDDLTSPVTAMVMWEAEKSDLQQKLRETQEPAVCYVDARYDSSRSGFHGIVVFINQKTNLITEMVTLTRKEAGESWHIETAAIAKGIQALREQGVNIAEIIHDDNTAVDSLLTQTGIESQKDLWHKSKNLMGKFRSKLQDLKMSVKDSSVESAERIEELNLYTVKQLKDWAKGKHLVLGGNKSDLVKRIAEHLFDLPSMTGPVPEGRASRGRPLAYPELYQNDVAYKLKSWIYTCCRTAAKRGEVSPNILVLDIITAADHWAGLHDMCRILPGDRKCCSPDWDNDSQRLYLPESVTHKAVREFLEKRITHSKMKFYTKARENYHSETFHSVINKFAPKRIHWMKSHCARLAVAALDWNENIQRICVKVYDRKSCDTAVRKRPARYRHLEVWSAYWKKSLLKLVLT</sequence>
<comment type="caution">
    <text evidence="3">The sequence shown here is derived from an EMBL/GenBank/DDBJ whole genome shotgun (WGS) entry which is preliminary data.</text>
</comment>
<evidence type="ECO:0000313" key="3">
    <source>
        <dbReference type="EMBL" id="KAL3675849.1"/>
    </source>
</evidence>
<dbReference type="InterPro" id="IPR036361">
    <property type="entry name" value="SAP_dom_sf"/>
</dbReference>
<accession>A0ABD3GDJ4</accession>
<reference evidence="3 4" key="1">
    <citation type="submission" date="2024-09" db="EMBL/GenBank/DDBJ databases">
        <title>Chromosome-scale assembly of Riccia sorocarpa.</title>
        <authorList>
            <person name="Paukszto L."/>
        </authorList>
    </citation>
    <scope>NUCLEOTIDE SEQUENCE [LARGE SCALE GENOMIC DNA]</scope>
    <source>
        <strain evidence="3">LP-2024</strain>
        <tissue evidence="3">Aerial parts of the thallus</tissue>
    </source>
</reference>